<sequence length="43" mass="4864">MVHSKISTVFRCTAKIKHCCYNDRLQITAATLTFYCAPLTSPE</sequence>
<accession>A0A0A8XTC5</accession>
<reference evidence="1" key="2">
    <citation type="journal article" date="2015" name="Data Brief">
        <title>Shoot transcriptome of the giant reed, Arundo donax.</title>
        <authorList>
            <person name="Barrero R.A."/>
            <person name="Guerrero F.D."/>
            <person name="Moolhuijzen P."/>
            <person name="Goolsby J.A."/>
            <person name="Tidwell J."/>
            <person name="Bellgard S.E."/>
            <person name="Bellgard M.I."/>
        </authorList>
    </citation>
    <scope>NUCLEOTIDE SEQUENCE</scope>
    <source>
        <tissue evidence="1">Shoot tissue taken approximately 20 cm above the soil surface</tissue>
    </source>
</reference>
<dbReference type="AlphaFoldDB" id="A0A0A8XTC5"/>
<protein>
    <submittedName>
        <fullName evidence="1">Uncharacterized protein</fullName>
    </submittedName>
</protein>
<reference evidence="1" key="1">
    <citation type="submission" date="2014-09" db="EMBL/GenBank/DDBJ databases">
        <authorList>
            <person name="Magalhaes I.L.F."/>
            <person name="Oliveira U."/>
            <person name="Santos F.R."/>
            <person name="Vidigal T.H.D.A."/>
            <person name="Brescovit A.D."/>
            <person name="Santos A.J."/>
        </authorList>
    </citation>
    <scope>NUCLEOTIDE SEQUENCE</scope>
    <source>
        <tissue evidence="1">Shoot tissue taken approximately 20 cm above the soil surface</tissue>
    </source>
</reference>
<organism evidence="1">
    <name type="scientific">Arundo donax</name>
    <name type="common">Giant reed</name>
    <name type="synonym">Donax arundinaceus</name>
    <dbReference type="NCBI Taxonomy" id="35708"/>
    <lineage>
        <taxon>Eukaryota</taxon>
        <taxon>Viridiplantae</taxon>
        <taxon>Streptophyta</taxon>
        <taxon>Embryophyta</taxon>
        <taxon>Tracheophyta</taxon>
        <taxon>Spermatophyta</taxon>
        <taxon>Magnoliopsida</taxon>
        <taxon>Liliopsida</taxon>
        <taxon>Poales</taxon>
        <taxon>Poaceae</taxon>
        <taxon>PACMAD clade</taxon>
        <taxon>Arundinoideae</taxon>
        <taxon>Arundineae</taxon>
        <taxon>Arundo</taxon>
    </lineage>
</organism>
<proteinExistence type="predicted"/>
<dbReference type="EMBL" id="GBRH01282918">
    <property type="protein sequence ID" value="JAD14977.1"/>
    <property type="molecule type" value="Transcribed_RNA"/>
</dbReference>
<name>A0A0A8XTC5_ARUDO</name>
<evidence type="ECO:0000313" key="1">
    <source>
        <dbReference type="EMBL" id="JAD14977.1"/>
    </source>
</evidence>